<dbReference type="Proteomes" id="UP000379480">
    <property type="component" value="Unassembled WGS sequence"/>
</dbReference>
<dbReference type="PANTHER" id="PTHR43606:SF2">
    <property type="entry name" value="ALKALINE PHOSPHATASE FAMILY PROTEIN (AFU_ORTHOLOGUE AFUA_5G03860)"/>
    <property type="match status" value="1"/>
</dbReference>
<dbReference type="RefSeq" id="WP_150802997.1">
    <property type="nucleotide sequence ID" value="NZ_CABVHY010000006.1"/>
</dbReference>
<accession>A0A5E7B971</accession>
<organism evidence="2 3">
    <name type="scientific">Pseudomonas fluorescens</name>
    <dbReference type="NCBI Taxonomy" id="294"/>
    <lineage>
        <taxon>Bacteria</taxon>
        <taxon>Pseudomonadati</taxon>
        <taxon>Pseudomonadota</taxon>
        <taxon>Gammaproteobacteria</taxon>
        <taxon>Pseudomonadales</taxon>
        <taxon>Pseudomonadaceae</taxon>
        <taxon>Pseudomonas</taxon>
    </lineage>
</organism>
<dbReference type="OrthoDB" id="9795624at2"/>
<name>A0A5E7B971_PSEFL</name>
<dbReference type="Gene3D" id="3.60.21.70">
    <property type="entry name" value="PhoD-like phosphatase"/>
    <property type="match status" value="1"/>
</dbReference>
<reference evidence="2 3" key="1">
    <citation type="submission" date="2019-09" db="EMBL/GenBank/DDBJ databases">
        <authorList>
            <person name="Chandra G."/>
            <person name="Truman W A."/>
        </authorList>
    </citation>
    <scope>NUCLEOTIDE SEQUENCE [LARGE SCALE GENOMIC DNA]</scope>
    <source>
        <strain evidence="2">PS723</strain>
    </source>
</reference>
<dbReference type="InterPro" id="IPR052900">
    <property type="entry name" value="Phospholipid_Metab_Enz"/>
</dbReference>
<dbReference type="InterPro" id="IPR029052">
    <property type="entry name" value="Metallo-depent_PP-like"/>
</dbReference>
<feature type="domain" description="PhoD-like phosphatase metallophosphatase" evidence="1">
    <location>
        <begin position="185"/>
        <end position="407"/>
    </location>
</feature>
<dbReference type="CDD" id="cd07389">
    <property type="entry name" value="MPP_PhoD"/>
    <property type="match status" value="1"/>
</dbReference>
<proteinExistence type="predicted"/>
<evidence type="ECO:0000259" key="1">
    <source>
        <dbReference type="Pfam" id="PF09423"/>
    </source>
</evidence>
<dbReference type="AlphaFoldDB" id="A0A5E7B971"/>
<dbReference type="InterPro" id="IPR038607">
    <property type="entry name" value="PhoD-like_sf"/>
</dbReference>
<dbReference type="Pfam" id="PF09423">
    <property type="entry name" value="PhoD"/>
    <property type="match status" value="1"/>
</dbReference>
<dbReference type="InterPro" id="IPR018946">
    <property type="entry name" value="PhoD-like_MPP"/>
</dbReference>
<dbReference type="EMBL" id="CABVHY010000006">
    <property type="protein sequence ID" value="VVN85667.1"/>
    <property type="molecule type" value="Genomic_DNA"/>
</dbReference>
<sequence length="464" mass="53126">MLTPTVGPIIGYTTTHHVRIFLRGKHENDLLVFGGIRYRLKNQGPWTHGNFALLKSSNDMSEVITLNNLSEDTEYEYQAGWFTTSSPLHTIETVKELPLEWPNETYSFRTASSKKTTPRCYVIGSCRYLRMTLGLPSAPELGDRIFAAIDTLAQNPSTPVHGLVMTGDQVYVDDLNFFLPDRDYKAILSKYRAAFSQPNIRKLMSHVPTYMILDDHEIEDNWPAKANRLDESLFRNAMNAYEIYQCSHSPAHTLLTSGQIDRTIKRYWYQFTDGDSEWFVLDTRTGRNLSAQDRRILDREQEQALYKWLINSRARVKLIVTGVMLYPDLKNDRGDAWKSFPTQRDRILETIRSNKIRNVVFISGDIHGSMTSQLTHSEDKDFLVHTIVSSPLCNSRLLPYAKAADFILDQPLTPQGSGSYRYALTSKVVSQDNFARITLDQQQITVDFHGQNGKLLQSVNIVLR</sequence>
<evidence type="ECO:0000313" key="2">
    <source>
        <dbReference type="EMBL" id="VVN85667.1"/>
    </source>
</evidence>
<evidence type="ECO:0000313" key="3">
    <source>
        <dbReference type="Proteomes" id="UP000379480"/>
    </source>
</evidence>
<dbReference type="PANTHER" id="PTHR43606">
    <property type="entry name" value="PHOSPHATASE, PUTATIVE (AFU_ORTHOLOGUE AFUA_6G08710)-RELATED"/>
    <property type="match status" value="1"/>
</dbReference>
<dbReference type="SUPFAM" id="SSF56300">
    <property type="entry name" value="Metallo-dependent phosphatases"/>
    <property type="match status" value="1"/>
</dbReference>
<protein>
    <recommendedName>
        <fullName evidence="1">PhoD-like phosphatase metallophosphatase domain-containing protein</fullName>
    </recommendedName>
</protein>
<gene>
    <name evidence="2" type="ORF">PS723_01444</name>
</gene>